<evidence type="ECO:0000313" key="1">
    <source>
        <dbReference type="EMBL" id="KAF9811016.1"/>
    </source>
</evidence>
<reference evidence="1" key="2">
    <citation type="journal article" name="Front. Microbiol.">
        <title>Degradative Capacity of Two Strains of Rhodonia placenta: From Phenotype to Genotype.</title>
        <authorList>
            <person name="Kolle M."/>
            <person name="Horta M.A.C."/>
            <person name="Nowrousian M."/>
            <person name="Ohm R.A."/>
            <person name="Benz J.P."/>
            <person name="Pilgard A."/>
        </authorList>
    </citation>
    <scope>NUCLEOTIDE SEQUENCE</scope>
    <source>
        <strain evidence="1">FPRL280</strain>
    </source>
</reference>
<comment type="caution">
    <text evidence="1">The sequence shown here is derived from an EMBL/GenBank/DDBJ whole genome shotgun (WGS) entry which is preliminary data.</text>
</comment>
<dbReference type="AlphaFoldDB" id="A0A8H7NZJ2"/>
<organism evidence="1 2">
    <name type="scientific">Rhodonia placenta</name>
    <dbReference type="NCBI Taxonomy" id="104341"/>
    <lineage>
        <taxon>Eukaryota</taxon>
        <taxon>Fungi</taxon>
        <taxon>Dikarya</taxon>
        <taxon>Basidiomycota</taxon>
        <taxon>Agaricomycotina</taxon>
        <taxon>Agaricomycetes</taxon>
        <taxon>Polyporales</taxon>
        <taxon>Adustoporiaceae</taxon>
        <taxon>Rhodonia</taxon>
    </lineage>
</organism>
<sequence length="124" mass="13520">MLILPPPRHRRLRLESLNRDTSNSHAYPGNVLLKVQDTGHRLNQANIAEDEVSTAAALDKSAQAQVVSNLGLTRPMLCEYGAHSALELVGGGLYFIAVGKLSYAQGACDWLPGSLMRMDTFLED</sequence>
<dbReference type="EMBL" id="JADOXO010000161">
    <property type="protein sequence ID" value="KAF9811016.1"/>
    <property type="molecule type" value="Genomic_DNA"/>
</dbReference>
<proteinExistence type="predicted"/>
<protein>
    <submittedName>
        <fullName evidence="1">Uncharacterized protein</fullName>
    </submittedName>
</protein>
<accession>A0A8H7NZJ2</accession>
<dbReference type="Proteomes" id="UP000639403">
    <property type="component" value="Unassembled WGS sequence"/>
</dbReference>
<evidence type="ECO:0000313" key="2">
    <source>
        <dbReference type="Proteomes" id="UP000639403"/>
    </source>
</evidence>
<reference evidence="1" key="1">
    <citation type="submission" date="2020-11" db="EMBL/GenBank/DDBJ databases">
        <authorList>
            <person name="Koelle M."/>
            <person name="Horta M.A.C."/>
            <person name="Nowrousian M."/>
            <person name="Ohm R.A."/>
            <person name="Benz P."/>
            <person name="Pilgard A."/>
        </authorList>
    </citation>
    <scope>NUCLEOTIDE SEQUENCE</scope>
    <source>
        <strain evidence="1">FPRL280</strain>
    </source>
</reference>
<name>A0A8H7NZJ2_9APHY</name>
<gene>
    <name evidence="1" type="ORF">IEO21_06720</name>
</gene>